<evidence type="ECO:0000313" key="1">
    <source>
        <dbReference type="EMBL" id="OLP72209.1"/>
    </source>
</evidence>
<evidence type="ECO:0000313" key="2">
    <source>
        <dbReference type="Proteomes" id="UP000186817"/>
    </source>
</evidence>
<comment type="caution">
    <text evidence="1">The sequence shown here is derived from an EMBL/GenBank/DDBJ whole genome shotgun (WGS) entry which is preliminary data.</text>
</comment>
<organism evidence="1 2">
    <name type="scientific">Symbiodinium microadriaticum</name>
    <name type="common">Dinoflagellate</name>
    <name type="synonym">Zooxanthella microadriatica</name>
    <dbReference type="NCBI Taxonomy" id="2951"/>
    <lineage>
        <taxon>Eukaryota</taxon>
        <taxon>Sar</taxon>
        <taxon>Alveolata</taxon>
        <taxon>Dinophyceae</taxon>
        <taxon>Suessiales</taxon>
        <taxon>Symbiodiniaceae</taxon>
        <taxon>Symbiodinium</taxon>
    </lineage>
</organism>
<accession>A0A1Q9BQ15</accession>
<dbReference type="AlphaFoldDB" id="A0A1Q9BQ15"/>
<sequence length="43" mass="4557">MEVARAPMILMRCRGVTEVLFFVPLSDVGPLAAGLVIVRAEAG</sequence>
<gene>
    <name evidence="1" type="ORF">AK812_SmicGene48268</name>
</gene>
<feature type="non-terminal residue" evidence="1">
    <location>
        <position position="43"/>
    </location>
</feature>
<name>A0A1Q9BQ15_SYMMI</name>
<dbReference type="Proteomes" id="UP000186817">
    <property type="component" value="Unassembled WGS sequence"/>
</dbReference>
<protein>
    <submittedName>
        <fullName evidence="1">Uncharacterized protein</fullName>
    </submittedName>
</protein>
<proteinExistence type="predicted"/>
<keyword evidence="2" id="KW-1185">Reference proteome</keyword>
<dbReference type="EMBL" id="LSRX01007458">
    <property type="protein sequence ID" value="OLP72209.1"/>
    <property type="molecule type" value="Genomic_DNA"/>
</dbReference>
<reference evidence="1 2" key="1">
    <citation type="submission" date="2016-02" db="EMBL/GenBank/DDBJ databases">
        <title>Genome analysis of coral dinoflagellate symbionts highlights evolutionary adaptations to a symbiotic lifestyle.</title>
        <authorList>
            <person name="Aranda M."/>
            <person name="Li Y."/>
            <person name="Liew Y.J."/>
            <person name="Baumgarten S."/>
            <person name="Simakov O."/>
            <person name="Wilson M."/>
            <person name="Piel J."/>
            <person name="Ashoor H."/>
            <person name="Bougouffa S."/>
            <person name="Bajic V.B."/>
            <person name="Ryu T."/>
            <person name="Ravasi T."/>
            <person name="Bayer T."/>
            <person name="Micklem G."/>
            <person name="Kim H."/>
            <person name="Bhak J."/>
            <person name="Lajeunesse T.C."/>
            <person name="Voolstra C.R."/>
        </authorList>
    </citation>
    <scope>NUCLEOTIDE SEQUENCE [LARGE SCALE GENOMIC DNA]</scope>
    <source>
        <strain evidence="1 2">CCMP2467</strain>
    </source>
</reference>